<dbReference type="EMBL" id="JAHYQA010000029">
    <property type="protein sequence ID" value="MCE9240685.1"/>
    <property type="molecule type" value="Genomic_DNA"/>
</dbReference>
<reference evidence="1" key="1">
    <citation type="submission" date="2021-07" db="EMBL/GenBank/DDBJ databases">
        <title>Comparative genomics of Bacteroides fragilis group isolates reveals species-dependent resistance mechanisms and validates clinical tools for resistance prediction.</title>
        <authorList>
            <person name="Wallace M.J."/>
            <person name="Jean S."/>
            <person name="Wallace M.A."/>
            <person name="Carey-Ann B.D."/>
            <person name="Dantas G."/>
        </authorList>
    </citation>
    <scope>NUCLEOTIDE SEQUENCE</scope>
    <source>
        <strain evidence="1">BJH_160</strain>
    </source>
</reference>
<proteinExistence type="predicted"/>
<gene>
    <name evidence="1" type="ORF">K0H07_26455</name>
</gene>
<dbReference type="RefSeq" id="WP_234129403.1">
    <property type="nucleotide sequence ID" value="NZ_JAHYQA010000029.1"/>
</dbReference>
<accession>A0AAW4ZD62</accession>
<sequence>MIKIKIEIMKEYYNIFLNWKYCKRDNIDLSDGDTNLFPVLSIGNRYAEMELVWSTDLYDNTGNVVSTGN</sequence>
<evidence type="ECO:0000313" key="2">
    <source>
        <dbReference type="Proteomes" id="UP001200544"/>
    </source>
</evidence>
<dbReference type="Proteomes" id="UP001200544">
    <property type="component" value="Unassembled WGS sequence"/>
</dbReference>
<dbReference type="AlphaFoldDB" id="A0AAW4ZD62"/>
<name>A0AAW4ZD62_BACT4</name>
<protein>
    <submittedName>
        <fullName evidence="1">Uncharacterized protein</fullName>
    </submittedName>
</protein>
<organism evidence="1 2">
    <name type="scientific">Bacteroides thetaiotaomicron</name>
    <dbReference type="NCBI Taxonomy" id="818"/>
    <lineage>
        <taxon>Bacteria</taxon>
        <taxon>Pseudomonadati</taxon>
        <taxon>Bacteroidota</taxon>
        <taxon>Bacteroidia</taxon>
        <taxon>Bacteroidales</taxon>
        <taxon>Bacteroidaceae</taxon>
        <taxon>Bacteroides</taxon>
    </lineage>
</organism>
<evidence type="ECO:0000313" key="1">
    <source>
        <dbReference type="EMBL" id="MCE9240685.1"/>
    </source>
</evidence>
<comment type="caution">
    <text evidence="1">The sequence shown here is derived from an EMBL/GenBank/DDBJ whole genome shotgun (WGS) entry which is preliminary data.</text>
</comment>